<dbReference type="EMBL" id="RKMG01000025">
    <property type="protein sequence ID" value="RPA58224.1"/>
    <property type="molecule type" value="Genomic_DNA"/>
</dbReference>
<dbReference type="PANTHER" id="PTHR30582:SF33">
    <property type="entry name" value="EXPORTED PROTEIN"/>
    <property type="match status" value="1"/>
</dbReference>
<name>A0A3N4GZ11_9LACT</name>
<keyword evidence="10" id="KW-1185">Reference proteome</keyword>
<keyword evidence="7" id="KW-1133">Transmembrane helix</keyword>
<organism evidence="9 10">
    <name type="scientific">Aerococcus agrisoli</name>
    <dbReference type="NCBI Taxonomy" id="2487350"/>
    <lineage>
        <taxon>Bacteria</taxon>
        <taxon>Bacillati</taxon>
        <taxon>Bacillota</taxon>
        <taxon>Bacilli</taxon>
        <taxon>Lactobacillales</taxon>
        <taxon>Aerococcaceae</taxon>
        <taxon>Aerococcus</taxon>
    </lineage>
</organism>
<keyword evidence="3 6" id="KW-0133">Cell shape</keyword>
<dbReference type="GO" id="GO:0071972">
    <property type="term" value="F:peptidoglycan L,D-transpeptidase activity"/>
    <property type="evidence" value="ECO:0007669"/>
    <property type="project" value="TreeGrafter"/>
</dbReference>
<evidence type="ECO:0000256" key="3">
    <source>
        <dbReference type="ARBA" id="ARBA00022960"/>
    </source>
</evidence>
<keyword evidence="4 6" id="KW-0573">Peptidoglycan synthesis</keyword>
<evidence type="ECO:0000256" key="1">
    <source>
        <dbReference type="ARBA" id="ARBA00004752"/>
    </source>
</evidence>
<dbReference type="RefSeq" id="WP_123780801.1">
    <property type="nucleotide sequence ID" value="NZ_RKMG01000025.1"/>
</dbReference>
<dbReference type="Gene3D" id="2.40.440.10">
    <property type="entry name" value="L,D-transpeptidase catalytic domain-like"/>
    <property type="match status" value="1"/>
</dbReference>
<evidence type="ECO:0000256" key="6">
    <source>
        <dbReference type="PROSITE-ProRule" id="PRU01373"/>
    </source>
</evidence>
<dbReference type="InterPro" id="IPR038063">
    <property type="entry name" value="Transpep_catalytic_dom"/>
</dbReference>
<dbReference type="InterPro" id="IPR038054">
    <property type="entry name" value="LD_TPept-like_central_sf"/>
</dbReference>
<evidence type="ECO:0000313" key="10">
    <source>
        <dbReference type="Proteomes" id="UP000273977"/>
    </source>
</evidence>
<sequence>MKKVATWVIGSLIGLILIGYGVGVYYYQTHFLPATVVAGVNLSGKTEAEAEEALTSQENAASVSLQENGQEVATVDLAEAGFSPVIEPQLGELLDQQAIFTWPVTLVENVLASSEDNKLTLDWQVDEATFQEYFAALPLDQTDRTASTNAQVVLNDETKAVEVVAEKQGNTVSAASLADAIAAKAGAGETTVDLAEAYEKPSVTSDSEEIQTAKADIEKILNAQISMKVEDEEYAIPSETIASWISMDDAGEVQVDKDAIDAYLLDWNVNNAALNKKHEFQSTASGTVTVDPGIYGWYINREFATDELAEIVLTGQNTVYEPTIGGEGYNTDSYFGNSYIEVDLTEQKMFVYVDGVQQIATDIVSGNIGTSTVPGAYAVWDKQTPSVLKGYNPRTEKNYEQPVEYWMPFDYTGQGVHDANWQSTFGGDVYLQRGSLGCINTPPAMMAQVFETAYVGMPVIVFQA</sequence>
<keyword evidence="2" id="KW-0808">Transferase</keyword>
<proteinExistence type="predicted"/>
<dbReference type="UniPathway" id="UPA00219"/>
<feature type="active site" description="Proton donor/acceptor" evidence="6">
    <location>
        <position position="417"/>
    </location>
</feature>
<dbReference type="Proteomes" id="UP000273977">
    <property type="component" value="Unassembled WGS sequence"/>
</dbReference>
<dbReference type="SUPFAM" id="SSF141523">
    <property type="entry name" value="L,D-transpeptidase catalytic domain-like"/>
    <property type="match status" value="1"/>
</dbReference>
<dbReference type="InterPro" id="IPR022029">
    <property type="entry name" value="YoaR-like_PG-bd"/>
</dbReference>
<gene>
    <name evidence="9" type="ORF">EF384_07530</name>
</gene>
<comment type="caution">
    <text evidence="9">The sequence shown here is derived from an EMBL/GenBank/DDBJ whole genome shotgun (WGS) entry which is preliminary data.</text>
</comment>
<comment type="pathway">
    <text evidence="1 6">Cell wall biogenesis; peptidoglycan biosynthesis.</text>
</comment>
<feature type="active site" description="Nucleophile" evidence="6">
    <location>
        <position position="438"/>
    </location>
</feature>
<dbReference type="GO" id="GO:0008360">
    <property type="term" value="P:regulation of cell shape"/>
    <property type="evidence" value="ECO:0007669"/>
    <property type="project" value="UniProtKB-UniRule"/>
</dbReference>
<dbReference type="OrthoDB" id="3176960at2"/>
<evidence type="ECO:0000256" key="7">
    <source>
        <dbReference type="SAM" id="Phobius"/>
    </source>
</evidence>
<feature type="transmembrane region" description="Helical" evidence="7">
    <location>
        <begin position="7"/>
        <end position="27"/>
    </location>
</feature>
<dbReference type="Pfam" id="PF12229">
    <property type="entry name" value="PG_binding_4"/>
    <property type="match status" value="1"/>
</dbReference>
<dbReference type="Pfam" id="PF03734">
    <property type="entry name" value="YkuD"/>
    <property type="match status" value="1"/>
</dbReference>
<dbReference type="CDD" id="cd16913">
    <property type="entry name" value="YkuD_like"/>
    <property type="match status" value="1"/>
</dbReference>
<keyword evidence="7" id="KW-0472">Membrane</keyword>
<evidence type="ECO:0000256" key="2">
    <source>
        <dbReference type="ARBA" id="ARBA00022679"/>
    </source>
</evidence>
<dbReference type="GO" id="GO:0071555">
    <property type="term" value="P:cell wall organization"/>
    <property type="evidence" value="ECO:0007669"/>
    <property type="project" value="UniProtKB-UniRule"/>
</dbReference>
<dbReference type="Gene3D" id="3.10.20.800">
    <property type="match status" value="1"/>
</dbReference>
<dbReference type="AlphaFoldDB" id="A0A3N4GZ11"/>
<evidence type="ECO:0000313" key="9">
    <source>
        <dbReference type="EMBL" id="RPA58224.1"/>
    </source>
</evidence>
<dbReference type="InterPro" id="IPR005490">
    <property type="entry name" value="LD_TPept_cat_dom"/>
</dbReference>
<protein>
    <recommendedName>
        <fullName evidence="8">L,D-TPase catalytic domain-containing protein</fullName>
    </recommendedName>
</protein>
<feature type="domain" description="L,D-TPase catalytic" evidence="8">
    <location>
        <begin position="338"/>
        <end position="462"/>
    </location>
</feature>
<reference evidence="9 10" key="1">
    <citation type="submission" date="2018-11" db="EMBL/GenBank/DDBJ databases">
        <title>Aerococcus sp. SJQ22, whole genome shotgun sequence.</title>
        <authorList>
            <person name="Sun L."/>
            <person name="Gao X."/>
            <person name="Chen W."/>
            <person name="Huang K."/>
        </authorList>
    </citation>
    <scope>NUCLEOTIDE SEQUENCE [LARGE SCALE GENOMIC DNA]</scope>
    <source>
        <strain evidence="9 10">SJQ22</strain>
    </source>
</reference>
<dbReference type="PROSITE" id="PS52029">
    <property type="entry name" value="LD_TPASE"/>
    <property type="match status" value="1"/>
</dbReference>
<evidence type="ECO:0000259" key="8">
    <source>
        <dbReference type="PROSITE" id="PS52029"/>
    </source>
</evidence>
<dbReference type="PANTHER" id="PTHR30582">
    <property type="entry name" value="L,D-TRANSPEPTIDASE"/>
    <property type="match status" value="1"/>
</dbReference>
<dbReference type="GO" id="GO:0016740">
    <property type="term" value="F:transferase activity"/>
    <property type="evidence" value="ECO:0007669"/>
    <property type="project" value="UniProtKB-KW"/>
</dbReference>
<dbReference type="SUPFAM" id="SSF143985">
    <property type="entry name" value="L,D-transpeptidase pre-catalytic domain-like"/>
    <property type="match status" value="1"/>
</dbReference>
<keyword evidence="7" id="KW-0812">Transmembrane</keyword>
<keyword evidence="5 6" id="KW-0961">Cell wall biogenesis/degradation</keyword>
<dbReference type="InterPro" id="IPR050979">
    <property type="entry name" value="LD-transpeptidase"/>
</dbReference>
<evidence type="ECO:0000256" key="4">
    <source>
        <dbReference type="ARBA" id="ARBA00022984"/>
    </source>
</evidence>
<dbReference type="GO" id="GO:0005576">
    <property type="term" value="C:extracellular region"/>
    <property type="evidence" value="ECO:0007669"/>
    <property type="project" value="TreeGrafter"/>
</dbReference>
<evidence type="ECO:0000256" key="5">
    <source>
        <dbReference type="ARBA" id="ARBA00023316"/>
    </source>
</evidence>
<dbReference type="GO" id="GO:0018104">
    <property type="term" value="P:peptidoglycan-protein cross-linking"/>
    <property type="evidence" value="ECO:0007669"/>
    <property type="project" value="TreeGrafter"/>
</dbReference>
<accession>A0A3N4GZ11</accession>